<evidence type="ECO:0000313" key="1">
    <source>
        <dbReference type="Proteomes" id="UP000035642"/>
    </source>
</evidence>
<reference evidence="1" key="1">
    <citation type="submission" date="2012-09" db="EMBL/GenBank/DDBJ databases">
        <authorList>
            <person name="Martin A.A."/>
        </authorList>
    </citation>
    <scope>NUCLEOTIDE SEQUENCE</scope>
</reference>
<dbReference type="Gene3D" id="1.20.58.60">
    <property type="match status" value="1"/>
</dbReference>
<proteinExistence type="predicted"/>
<dbReference type="SUPFAM" id="SSF46966">
    <property type="entry name" value="Spectrin repeat"/>
    <property type="match status" value="1"/>
</dbReference>
<dbReference type="WBParaSite" id="ACAC_0000508201-mRNA-1">
    <property type="protein sequence ID" value="ACAC_0000508201-mRNA-1"/>
    <property type="gene ID" value="ACAC_0000508201"/>
</dbReference>
<dbReference type="STRING" id="6313.A0A0K0D4T7"/>
<name>A0A0K0D4T7_ANGCA</name>
<dbReference type="Proteomes" id="UP000035642">
    <property type="component" value="Unassembled WGS sequence"/>
</dbReference>
<protein>
    <submittedName>
        <fullName evidence="2">Universal stress protein</fullName>
    </submittedName>
</protein>
<organism evidence="1 2">
    <name type="scientific">Angiostrongylus cantonensis</name>
    <name type="common">Rat lungworm</name>
    <dbReference type="NCBI Taxonomy" id="6313"/>
    <lineage>
        <taxon>Eukaryota</taxon>
        <taxon>Metazoa</taxon>
        <taxon>Ecdysozoa</taxon>
        <taxon>Nematoda</taxon>
        <taxon>Chromadorea</taxon>
        <taxon>Rhabditida</taxon>
        <taxon>Rhabditina</taxon>
        <taxon>Rhabditomorpha</taxon>
        <taxon>Strongyloidea</taxon>
        <taxon>Metastrongylidae</taxon>
        <taxon>Angiostrongylus</taxon>
    </lineage>
</organism>
<keyword evidence="1" id="KW-1185">Reference proteome</keyword>
<reference evidence="2" key="2">
    <citation type="submission" date="2017-02" db="UniProtKB">
        <authorList>
            <consortium name="WormBaseParasite"/>
        </authorList>
    </citation>
    <scope>IDENTIFICATION</scope>
</reference>
<evidence type="ECO:0000313" key="2">
    <source>
        <dbReference type="WBParaSite" id="ACAC_0000508201-mRNA-1"/>
    </source>
</evidence>
<sequence>MKHVEDKDFRYDDLVVAVHDRQQRLIRAVELAERFAAEIIPLDSWLTQSEKRLSALGKIPTDVEIMEKKLVEQLDLEEEVYQRGEDVNRTLADSDEKFVGILFYRKFDIEKLVGISCF</sequence>
<accession>A0A0K0D4T7</accession>
<dbReference type="AlphaFoldDB" id="A0A0K0D4T7"/>